<sequence length="76" mass="8323">MRKATKRSKHFPKPTAVEKHIIESGNPQPAAATTTLQVSRFVAHILPTLNQRRKKGKGSNDEVGPSNINGLHQSNV</sequence>
<gene>
    <name evidence="2" type="ORF">E6C27_scaffold404G001100</name>
</gene>
<reference evidence="2 3" key="1">
    <citation type="submission" date="2019-08" db="EMBL/GenBank/DDBJ databases">
        <title>Draft genome sequences of two oriental melons (Cucumis melo L. var makuwa).</title>
        <authorList>
            <person name="Kwon S.-Y."/>
        </authorList>
    </citation>
    <scope>NUCLEOTIDE SEQUENCE [LARGE SCALE GENOMIC DNA]</scope>
    <source>
        <strain evidence="3">cv. SW 3</strain>
        <tissue evidence="2">Leaf</tissue>
    </source>
</reference>
<evidence type="ECO:0000256" key="1">
    <source>
        <dbReference type="SAM" id="MobiDB-lite"/>
    </source>
</evidence>
<protein>
    <submittedName>
        <fullName evidence="2">Cyclic nucleotide-gated ion channel 1-like isoform X2</fullName>
    </submittedName>
</protein>
<evidence type="ECO:0000313" key="2">
    <source>
        <dbReference type="EMBL" id="KAA0050841.1"/>
    </source>
</evidence>
<dbReference type="Proteomes" id="UP000321393">
    <property type="component" value="Unassembled WGS sequence"/>
</dbReference>
<dbReference type="EMBL" id="SSTE01011678">
    <property type="protein sequence ID" value="KAA0050841.1"/>
    <property type="molecule type" value="Genomic_DNA"/>
</dbReference>
<comment type="caution">
    <text evidence="2">The sequence shown here is derived from an EMBL/GenBank/DDBJ whole genome shotgun (WGS) entry which is preliminary data.</text>
</comment>
<name>A0A5A7UB93_CUCMM</name>
<feature type="region of interest" description="Disordered" evidence="1">
    <location>
        <begin position="48"/>
        <end position="76"/>
    </location>
</feature>
<feature type="compositionally biased region" description="Basic residues" evidence="1">
    <location>
        <begin position="1"/>
        <end position="12"/>
    </location>
</feature>
<proteinExistence type="predicted"/>
<accession>A0A5A7UB93</accession>
<dbReference type="AlphaFoldDB" id="A0A5A7UB93"/>
<feature type="region of interest" description="Disordered" evidence="1">
    <location>
        <begin position="1"/>
        <end position="28"/>
    </location>
</feature>
<evidence type="ECO:0000313" key="3">
    <source>
        <dbReference type="Proteomes" id="UP000321393"/>
    </source>
</evidence>
<organism evidence="2 3">
    <name type="scientific">Cucumis melo var. makuwa</name>
    <name type="common">Oriental melon</name>
    <dbReference type="NCBI Taxonomy" id="1194695"/>
    <lineage>
        <taxon>Eukaryota</taxon>
        <taxon>Viridiplantae</taxon>
        <taxon>Streptophyta</taxon>
        <taxon>Embryophyta</taxon>
        <taxon>Tracheophyta</taxon>
        <taxon>Spermatophyta</taxon>
        <taxon>Magnoliopsida</taxon>
        <taxon>eudicotyledons</taxon>
        <taxon>Gunneridae</taxon>
        <taxon>Pentapetalae</taxon>
        <taxon>rosids</taxon>
        <taxon>fabids</taxon>
        <taxon>Cucurbitales</taxon>
        <taxon>Cucurbitaceae</taxon>
        <taxon>Benincaseae</taxon>
        <taxon>Cucumis</taxon>
    </lineage>
</organism>
<feature type="compositionally biased region" description="Polar residues" evidence="1">
    <location>
        <begin position="66"/>
        <end position="76"/>
    </location>
</feature>